<reference evidence="3" key="2">
    <citation type="submission" date="2017-02" db="UniProtKB">
        <authorList>
            <consortium name="WormBaseParasite"/>
        </authorList>
    </citation>
    <scope>IDENTIFICATION</scope>
</reference>
<proteinExistence type="predicted"/>
<dbReference type="Gene3D" id="3.40.50.300">
    <property type="entry name" value="P-loop containing nucleotide triphosphate hydrolases"/>
    <property type="match status" value="1"/>
</dbReference>
<dbReference type="PROSITE" id="PS51718">
    <property type="entry name" value="G_DYNAMIN_2"/>
    <property type="match status" value="1"/>
</dbReference>
<dbReference type="PANTHER" id="PTHR11566">
    <property type="entry name" value="DYNAMIN"/>
    <property type="match status" value="1"/>
</dbReference>
<dbReference type="STRING" id="6313.A0A0K0D6A8"/>
<dbReference type="GO" id="GO:0000266">
    <property type="term" value="P:mitochondrial fission"/>
    <property type="evidence" value="ECO:0007669"/>
    <property type="project" value="TreeGrafter"/>
</dbReference>
<sequence length="130" mass="15188">MAEKNLTNPERIKKILEGKLLPMKALGYFGVVTGRGNSADSIEEIRKYEEEFFANSSLLKDGVLKPSQMTTKNMSFAVSECFWRMVRDSIESQADAFRARRQFNLETEWKNTYPRIRQLDRDELFDKVCH</sequence>
<reference evidence="2" key="1">
    <citation type="submission" date="2012-09" db="EMBL/GenBank/DDBJ databases">
        <authorList>
            <person name="Martin A.A."/>
        </authorList>
    </citation>
    <scope>NUCLEOTIDE SEQUENCE</scope>
</reference>
<dbReference type="GO" id="GO:0008017">
    <property type="term" value="F:microtubule binding"/>
    <property type="evidence" value="ECO:0007669"/>
    <property type="project" value="TreeGrafter"/>
</dbReference>
<organism evidence="2 3">
    <name type="scientific">Angiostrongylus cantonensis</name>
    <name type="common">Rat lungworm</name>
    <dbReference type="NCBI Taxonomy" id="6313"/>
    <lineage>
        <taxon>Eukaryota</taxon>
        <taxon>Metazoa</taxon>
        <taxon>Ecdysozoa</taxon>
        <taxon>Nematoda</taxon>
        <taxon>Chromadorea</taxon>
        <taxon>Rhabditida</taxon>
        <taxon>Rhabditina</taxon>
        <taxon>Rhabditomorpha</taxon>
        <taxon>Strongyloidea</taxon>
        <taxon>Metastrongylidae</taxon>
        <taxon>Angiostrongylus</taxon>
    </lineage>
</organism>
<evidence type="ECO:0000313" key="2">
    <source>
        <dbReference type="Proteomes" id="UP000035642"/>
    </source>
</evidence>
<dbReference type="GO" id="GO:0003924">
    <property type="term" value="F:GTPase activity"/>
    <property type="evidence" value="ECO:0007669"/>
    <property type="project" value="TreeGrafter"/>
</dbReference>
<dbReference type="GO" id="GO:0031966">
    <property type="term" value="C:mitochondrial membrane"/>
    <property type="evidence" value="ECO:0007669"/>
    <property type="project" value="TreeGrafter"/>
</dbReference>
<dbReference type="GO" id="GO:0048312">
    <property type="term" value="P:intracellular distribution of mitochondria"/>
    <property type="evidence" value="ECO:0007669"/>
    <property type="project" value="TreeGrafter"/>
</dbReference>
<protein>
    <submittedName>
        <fullName evidence="3">Dynamin GTPase</fullName>
    </submittedName>
</protein>
<keyword evidence="2" id="KW-1185">Reference proteome</keyword>
<dbReference type="GO" id="GO:0008053">
    <property type="term" value="P:mitochondrial fusion"/>
    <property type="evidence" value="ECO:0007669"/>
    <property type="project" value="TreeGrafter"/>
</dbReference>
<dbReference type="GO" id="GO:0005525">
    <property type="term" value="F:GTP binding"/>
    <property type="evidence" value="ECO:0007669"/>
    <property type="project" value="InterPro"/>
</dbReference>
<dbReference type="InterPro" id="IPR030381">
    <property type="entry name" value="G_DYNAMIN_dom"/>
</dbReference>
<dbReference type="Proteomes" id="UP000035642">
    <property type="component" value="Unassembled WGS sequence"/>
</dbReference>
<dbReference type="InterPro" id="IPR022812">
    <property type="entry name" value="Dynamin"/>
</dbReference>
<dbReference type="GO" id="GO:0005874">
    <property type="term" value="C:microtubule"/>
    <property type="evidence" value="ECO:0007669"/>
    <property type="project" value="TreeGrafter"/>
</dbReference>
<evidence type="ECO:0000313" key="3">
    <source>
        <dbReference type="WBParaSite" id="ACAC_0000560301-mRNA-1"/>
    </source>
</evidence>
<feature type="domain" description="Dynamin-type G" evidence="1">
    <location>
        <begin position="1"/>
        <end position="91"/>
    </location>
</feature>
<dbReference type="AlphaFoldDB" id="A0A0K0D6A8"/>
<dbReference type="InterPro" id="IPR027417">
    <property type="entry name" value="P-loop_NTPase"/>
</dbReference>
<name>A0A0K0D6A8_ANGCA</name>
<dbReference type="GO" id="GO:0016559">
    <property type="term" value="P:peroxisome fission"/>
    <property type="evidence" value="ECO:0007669"/>
    <property type="project" value="TreeGrafter"/>
</dbReference>
<accession>A0A0K0D6A8</accession>
<evidence type="ECO:0000259" key="1">
    <source>
        <dbReference type="PROSITE" id="PS51718"/>
    </source>
</evidence>
<dbReference type="PANTHER" id="PTHR11566:SF67">
    <property type="entry name" value="DYNAMIN-LIKE 120 KDA PROTEIN, MITOCHONDRIAL"/>
    <property type="match status" value="1"/>
</dbReference>
<dbReference type="GO" id="GO:0006897">
    <property type="term" value="P:endocytosis"/>
    <property type="evidence" value="ECO:0007669"/>
    <property type="project" value="TreeGrafter"/>
</dbReference>
<dbReference type="WBParaSite" id="ACAC_0000560301-mRNA-1">
    <property type="protein sequence ID" value="ACAC_0000560301-mRNA-1"/>
    <property type="gene ID" value="ACAC_0000560301"/>
</dbReference>
<dbReference type="GO" id="GO:0005758">
    <property type="term" value="C:mitochondrial intermembrane space"/>
    <property type="evidence" value="ECO:0007669"/>
    <property type="project" value="TreeGrafter"/>
</dbReference>